<dbReference type="RefSeq" id="WP_161862063.1">
    <property type="nucleotide sequence ID" value="NZ_CP046620.1"/>
</dbReference>
<gene>
    <name evidence="2" type="ORF">GO499_10025</name>
</gene>
<proteinExistence type="predicted"/>
<protein>
    <submittedName>
        <fullName evidence="2">SseB family protein</fullName>
    </submittedName>
</protein>
<name>A0A6P1T1I5_9RHOB</name>
<dbReference type="InterPro" id="IPR009839">
    <property type="entry name" value="SseB_N"/>
</dbReference>
<accession>A0A6P1T1I5</accession>
<dbReference type="Pfam" id="PF07179">
    <property type="entry name" value="SseB"/>
    <property type="match status" value="1"/>
</dbReference>
<dbReference type="EMBL" id="CP046620">
    <property type="protein sequence ID" value="QHQ35503.1"/>
    <property type="molecule type" value="Genomic_DNA"/>
</dbReference>
<evidence type="ECO:0000313" key="2">
    <source>
        <dbReference type="EMBL" id="QHQ35503.1"/>
    </source>
</evidence>
<reference evidence="2 3" key="1">
    <citation type="submission" date="2019-12" db="EMBL/GenBank/DDBJ databases">
        <title>Complete genome sequence of Algicella marina strain 9Alg 56(T) isolated from the red alga Tichocarpus crinitus.</title>
        <authorList>
            <person name="Kim S.-G."/>
            <person name="Nedashkovskaya O.I."/>
        </authorList>
    </citation>
    <scope>NUCLEOTIDE SEQUENCE [LARGE SCALE GENOMIC DNA]</scope>
    <source>
        <strain evidence="2 3">9Alg 56</strain>
    </source>
</reference>
<dbReference type="KEGG" id="amaq:GO499_10025"/>
<sequence>MTDETALDRAHAAMMADEESEAARMAFYAALRAAELFVLLEAEPVGDKAELLVMETEDGPVGLAFDTEARMAEFVEAPTPYLGLSGRKLVEMLAGQGVALGVNLGVASSSSLLGADGVDWIAETAPSAPDVVDAVPEEIFRPEVPEVVLRALDAGLARLSGLAGAAWLVGARYAGGQRGVLLAIGGVLDEGQAAVADVVAEALAYSGAEAAALDILFLDGTAMAERLETVGLRFDIPEPELAAPVQRDVNRPPRLI</sequence>
<organism evidence="2 3">
    <name type="scientific">Algicella marina</name>
    <dbReference type="NCBI Taxonomy" id="2683284"/>
    <lineage>
        <taxon>Bacteria</taxon>
        <taxon>Pseudomonadati</taxon>
        <taxon>Pseudomonadota</taxon>
        <taxon>Alphaproteobacteria</taxon>
        <taxon>Rhodobacterales</taxon>
        <taxon>Paracoccaceae</taxon>
        <taxon>Algicella</taxon>
    </lineage>
</organism>
<dbReference type="AlphaFoldDB" id="A0A6P1T1I5"/>
<evidence type="ECO:0000259" key="1">
    <source>
        <dbReference type="Pfam" id="PF07179"/>
    </source>
</evidence>
<evidence type="ECO:0000313" key="3">
    <source>
        <dbReference type="Proteomes" id="UP000464495"/>
    </source>
</evidence>
<feature type="domain" description="SseB protein N-terminal" evidence="1">
    <location>
        <begin position="8"/>
        <end position="105"/>
    </location>
</feature>
<dbReference type="Proteomes" id="UP000464495">
    <property type="component" value="Chromosome"/>
</dbReference>
<keyword evidence="3" id="KW-1185">Reference proteome</keyword>